<feature type="repeat" description="TPR" evidence="2">
    <location>
        <begin position="278"/>
        <end position="311"/>
    </location>
</feature>
<proteinExistence type="predicted"/>
<sequence>MNETSSPHDAALKTAQDKVMQGAFADALTALAPVLKAEPDHGEALYMAAVCERYLERFDAAAATLEKLKIVQPEFGRAWQEEGHLLRALSHNERALSAYARACQYNPALTASWAAQADILAAKGRTQDSAAARAQGERVAALPKPLIAVMHHLYEGRLLRAETLCRSFLKANPKHVEAMRLLAEIGVRFNVTDDAEFLLESALEFEPDNIQVRLDYIQVLRKRQKFAAALEQARALLERDPDSPVFLSHFAIEAMQTGDYETALAAFDRVLETLPEDPATLTSRGHALKTAGESEKAIASYKSAIASQPAHADAWYALANLKTYRFSDAELAAMEKSEADGALSHAQRIHLSFALGKAHEDRKDFESAFDAYARGNELKRRQTRYTSDQMEEELEAQKTLCTPELFAKQSGKGHDDPAPIFIVGLPRAGSTLLEQILASHSQVDGTLELPNILATAHSLRGRDRSDRTRYPRILHEMEGDELAALGQRYIEETAIHRKGAPFFTDKMPNNFRHIALIKLILPNAKIIDARRHPMACCFSGFKQLFAEGQEFTYGLEEIGRYYRAYVELMDHWDAVLPGEVLRVIHEDVVDNIEAQVRRILDFCGLPFEQACVDFHKTRREVRTASSEQVRQPLYRSGLEQWKAFEPFLDPLKSALGPALTDWRRDHTQSNAA</sequence>
<dbReference type="PANTHER" id="PTHR12788">
    <property type="entry name" value="PROTEIN-TYROSINE SULFOTRANSFERASE 2"/>
    <property type="match status" value="1"/>
</dbReference>
<evidence type="ECO:0000313" key="5">
    <source>
        <dbReference type="Proteomes" id="UP001596024"/>
    </source>
</evidence>
<feature type="domain" description="Cytochrome c-type biogenesis protein H TPR" evidence="3">
    <location>
        <begin position="166"/>
        <end position="278"/>
    </location>
</feature>
<reference evidence="5" key="1">
    <citation type="journal article" date="2019" name="Int. J. Syst. Evol. Microbiol.">
        <title>The Global Catalogue of Microorganisms (GCM) 10K type strain sequencing project: providing services to taxonomists for standard genome sequencing and annotation.</title>
        <authorList>
            <consortium name="The Broad Institute Genomics Platform"/>
            <consortium name="The Broad Institute Genome Sequencing Center for Infectious Disease"/>
            <person name="Wu L."/>
            <person name="Ma J."/>
        </authorList>
    </citation>
    <scope>NUCLEOTIDE SEQUENCE [LARGE SCALE GENOMIC DNA]</scope>
    <source>
        <strain evidence="5">CCUG 62981</strain>
    </source>
</reference>
<name>A0ABV9N721_9PROT</name>
<dbReference type="Gene3D" id="3.40.50.300">
    <property type="entry name" value="P-loop containing nucleotide triphosphate hydrolases"/>
    <property type="match status" value="1"/>
</dbReference>
<dbReference type="InterPro" id="IPR011990">
    <property type="entry name" value="TPR-like_helical_dom_sf"/>
</dbReference>
<comment type="caution">
    <text evidence="4">The sequence shown here is derived from an EMBL/GenBank/DDBJ whole genome shotgun (WGS) entry which is preliminary data.</text>
</comment>
<dbReference type="Pfam" id="PF13432">
    <property type="entry name" value="TPR_16"/>
    <property type="match status" value="2"/>
</dbReference>
<dbReference type="InterPro" id="IPR056413">
    <property type="entry name" value="TPR_CcmH_CycH"/>
</dbReference>
<dbReference type="Gene3D" id="1.25.40.10">
    <property type="entry name" value="Tetratricopeptide repeat domain"/>
    <property type="match status" value="3"/>
</dbReference>
<dbReference type="SMART" id="SM00028">
    <property type="entry name" value="TPR"/>
    <property type="match status" value="7"/>
</dbReference>
<dbReference type="PANTHER" id="PTHR12788:SF10">
    <property type="entry name" value="PROTEIN-TYROSINE SULFOTRANSFERASE"/>
    <property type="match status" value="1"/>
</dbReference>
<keyword evidence="5" id="KW-1185">Reference proteome</keyword>
<gene>
    <name evidence="4" type="ORF">ACFPB0_02525</name>
</gene>
<dbReference type="InterPro" id="IPR019734">
    <property type="entry name" value="TPR_rpt"/>
</dbReference>
<protein>
    <submittedName>
        <fullName evidence="4">Sulfotransferase</fullName>
    </submittedName>
</protein>
<evidence type="ECO:0000313" key="4">
    <source>
        <dbReference type="EMBL" id="MFC4724157.1"/>
    </source>
</evidence>
<evidence type="ECO:0000256" key="1">
    <source>
        <dbReference type="ARBA" id="ARBA00022679"/>
    </source>
</evidence>
<keyword evidence="1" id="KW-0808">Transferase</keyword>
<dbReference type="Pfam" id="PF13469">
    <property type="entry name" value="Sulfotransfer_3"/>
    <property type="match status" value="1"/>
</dbReference>
<evidence type="ECO:0000259" key="3">
    <source>
        <dbReference type="Pfam" id="PF23914"/>
    </source>
</evidence>
<keyword evidence="2" id="KW-0802">TPR repeat</keyword>
<dbReference type="Pfam" id="PF23914">
    <property type="entry name" value="TPR_CcmH_CycH"/>
    <property type="match status" value="1"/>
</dbReference>
<dbReference type="InterPro" id="IPR026634">
    <property type="entry name" value="TPST-like"/>
</dbReference>
<dbReference type="InterPro" id="IPR027417">
    <property type="entry name" value="P-loop_NTPase"/>
</dbReference>
<dbReference type="EMBL" id="JBHSGQ010000001">
    <property type="protein sequence ID" value="MFC4724157.1"/>
    <property type="molecule type" value="Genomic_DNA"/>
</dbReference>
<dbReference type="SUPFAM" id="SSF48452">
    <property type="entry name" value="TPR-like"/>
    <property type="match status" value="2"/>
</dbReference>
<organism evidence="4 5">
    <name type="scientific">Glycocaulis abyssi</name>
    <dbReference type="NCBI Taxonomy" id="1433403"/>
    <lineage>
        <taxon>Bacteria</taxon>
        <taxon>Pseudomonadati</taxon>
        <taxon>Pseudomonadota</taxon>
        <taxon>Alphaproteobacteria</taxon>
        <taxon>Maricaulales</taxon>
        <taxon>Maricaulaceae</taxon>
        <taxon>Glycocaulis</taxon>
    </lineage>
</organism>
<dbReference type="Proteomes" id="UP001596024">
    <property type="component" value="Unassembled WGS sequence"/>
</dbReference>
<accession>A0ABV9N721</accession>
<dbReference type="SUPFAM" id="SSF52540">
    <property type="entry name" value="P-loop containing nucleoside triphosphate hydrolases"/>
    <property type="match status" value="1"/>
</dbReference>
<dbReference type="RefSeq" id="WP_371394838.1">
    <property type="nucleotide sequence ID" value="NZ_CP163421.1"/>
</dbReference>
<dbReference type="PROSITE" id="PS50005">
    <property type="entry name" value="TPR"/>
    <property type="match status" value="2"/>
</dbReference>
<feature type="repeat" description="TPR" evidence="2">
    <location>
        <begin position="244"/>
        <end position="277"/>
    </location>
</feature>
<evidence type="ECO:0000256" key="2">
    <source>
        <dbReference type="PROSITE-ProRule" id="PRU00339"/>
    </source>
</evidence>